<feature type="transmembrane region" description="Helical" evidence="1">
    <location>
        <begin position="26"/>
        <end position="49"/>
    </location>
</feature>
<sequence length="102" mass="12068">MVFDCHRYGVYYQLLRFRKHCKWSLLFQYVVWFYISNVLVCFYIMGLCLQNVQFINSRLLVLKGLHSLSVLCCNNGSNVLINSADDKKKHCPCYGCFFCLNF</sequence>
<keyword evidence="1" id="KW-1133">Transmembrane helix</keyword>
<evidence type="ECO:0000313" key="2">
    <source>
        <dbReference type="EMBL" id="CAF1912243.1"/>
    </source>
</evidence>
<feature type="non-terminal residue" evidence="2">
    <location>
        <position position="102"/>
    </location>
</feature>
<gene>
    <name evidence="2" type="ORF">DARMORV10_C02P33410.1</name>
</gene>
<keyword evidence="1" id="KW-0472">Membrane</keyword>
<dbReference type="Proteomes" id="UP001295469">
    <property type="component" value="Chromosome C02"/>
</dbReference>
<dbReference type="AlphaFoldDB" id="A0A816KKF9"/>
<evidence type="ECO:0000256" key="1">
    <source>
        <dbReference type="SAM" id="Phobius"/>
    </source>
</evidence>
<name>A0A816KKF9_BRANA</name>
<dbReference type="EMBL" id="HG994366">
    <property type="protein sequence ID" value="CAF1912243.1"/>
    <property type="molecule type" value="Genomic_DNA"/>
</dbReference>
<accession>A0A816KKF9</accession>
<reference evidence="2" key="1">
    <citation type="submission" date="2021-01" db="EMBL/GenBank/DDBJ databases">
        <authorList>
            <consortium name="Genoscope - CEA"/>
            <person name="William W."/>
        </authorList>
    </citation>
    <scope>NUCLEOTIDE SEQUENCE</scope>
</reference>
<organism evidence="2">
    <name type="scientific">Brassica napus</name>
    <name type="common">Rape</name>
    <dbReference type="NCBI Taxonomy" id="3708"/>
    <lineage>
        <taxon>Eukaryota</taxon>
        <taxon>Viridiplantae</taxon>
        <taxon>Streptophyta</taxon>
        <taxon>Embryophyta</taxon>
        <taxon>Tracheophyta</taxon>
        <taxon>Spermatophyta</taxon>
        <taxon>Magnoliopsida</taxon>
        <taxon>eudicotyledons</taxon>
        <taxon>Gunneridae</taxon>
        <taxon>Pentapetalae</taxon>
        <taxon>rosids</taxon>
        <taxon>malvids</taxon>
        <taxon>Brassicales</taxon>
        <taxon>Brassicaceae</taxon>
        <taxon>Brassiceae</taxon>
        <taxon>Brassica</taxon>
    </lineage>
</organism>
<keyword evidence="1" id="KW-0812">Transmembrane</keyword>
<proteinExistence type="predicted"/>
<protein>
    <submittedName>
        <fullName evidence="2">(rape) hypothetical protein</fullName>
    </submittedName>
</protein>